<sequence>MSELELLEGPVKGGRFSMEELRQKIAAESSSEVHTRCGSGLPTVIGFEIFSVTDNNCRRHDQLGWLELRDMYWGRTSAVAAGRKVSSETDSKNFNGAEGPYNQCIDLVYKEYDLMSSGFEDEEDEETGDDDDNSRKGNKSFWTKEELRLVRNGRQTIGELRLGLGDVAVDFEEKDNRVTQMFLLFGDGTGKPCSGSNRYDSRKSKVFYLGRLTDGQGFLDKWDADPYGVYSCCNIVYDVSYDKKSLDVPSCGGR</sequence>
<protein>
    <submittedName>
        <fullName evidence="2">Uncharacterized protein</fullName>
    </submittedName>
</protein>
<feature type="compositionally biased region" description="Acidic residues" evidence="1">
    <location>
        <begin position="119"/>
        <end position="132"/>
    </location>
</feature>
<gene>
    <name evidence="2" type="primary">RvY_07943-1</name>
    <name evidence="2" type="synonym">RvY_07943.1</name>
    <name evidence="2" type="ORF">RvY_07943</name>
</gene>
<accession>A0A1D1VDC8</accession>
<organism evidence="2 3">
    <name type="scientific">Ramazzottius varieornatus</name>
    <name type="common">Water bear</name>
    <name type="synonym">Tardigrade</name>
    <dbReference type="NCBI Taxonomy" id="947166"/>
    <lineage>
        <taxon>Eukaryota</taxon>
        <taxon>Metazoa</taxon>
        <taxon>Ecdysozoa</taxon>
        <taxon>Tardigrada</taxon>
        <taxon>Eutardigrada</taxon>
        <taxon>Parachela</taxon>
        <taxon>Hypsibioidea</taxon>
        <taxon>Ramazzottiidae</taxon>
        <taxon>Ramazzottius</taxon>
    </lineage>
</organism>
<dbReference type="EMBL" id="BDGG01000003">
    <property type="protein sequence ID" value="GAU96508.1"/>
    <property type="molecule type" value="Genomic_DNA"/>
</dbReference>
<evidence type="ECO:0000313" key="3">
    <source>
        <dbReference type="Proteomes" id="UP000186922"/>
    </source>
</evidence>
<comment type="caution">
    <text evidence="2">The sequence shown here is derived from an EMBL/GenBank/DDBJ whole genome shotgun (WGS) entry which is preliminary data.</text>
</comment>
<dbReference type="Proteomes" id="UP000186922">
    <property type="component" value="Unassembled WGS sequence"/>
</dbReference>
<feature type="region of interest" description="Disordered" evidence="1">
    <location>
        <begin position="119"/>
        <end position="138"/>
    </location>
</feature>
<dbReference type="AlphaFoldDB" id="A0A1D1VDC8"/>
<evidence type="ECO:0000313" key="2">
    <source>
        <dbReference type="EMBL" id="GAU96508.1"/>
    </source>
</evidence>
<evidence type="ECO:0000256" key="1">
    <source>
        <dbReference type="SAM" id="MobiDB-lite"/>
    </source>
</evidence>
<proteinExistence type="predicted"/>
<keyword evidence="3" id="KW-1185">Reference proteome</keyword>
<reference evidence="2 3" key="1">
    <citation type="journal article" date="2016" name="Nat. Commun.">
        <title>Extremotolerant tardigrade genome and improved radiotolerance of human cultured cells by tardigrade-unique protein.</title>
        <authorList>
            <person name="Hashimoto T."/>
            <person name="Horikawa D.D."/>
            <person name="Saito Y."/>
            <person name="Kuwahara H."/>
            <person name="Kozuka-Hata H."/>
            <person name="Shin-I T."/>
            <person name="Minakuchi Y."/>
            <person name="Ohishi K."/>
            <person name="Motoyama A."/>
            <person name="Aizu T."/>
            <person name="Enomoto A."/>
            <person name="Kondo K."/>
            <person name="Tanaka S."/>
            <person name="Hara Y."/>
            <person name="Koshikawa S."/>
            <person name="Sagara H."/>
            <person name="Miura T."/>
            <person name="Yokobori S."/>
            <person name="Miyagawa K."/>
            <person name="Suzuki Y."/>
            <person name="Kubo T."/>
            <person name="Oyama M."/>
            <person name="Kohara Y."/>
            <person name="Fujiyama A."/>
            <person name="Arakawa K."/>
            <person name="Katayama T."/>
            <person name="Toyoda A."/>
            <person name="Kunieda T."/>
        </authorList>
    </citation>
    <scope>NUCLEOTIDE SEQUENCE [LARGE SCALE GENOMIC DNA]</scope>
    <source>
        <strain evidence="2 3">YOKOZUNA-1</strain>
    </source>
</reference>
<name>A0A1D1VDC8_RAMVA</name>